<gene>
    <name evidence="2" type="ORF">J0A65_04990</name>
</gene>
<dbReference type="Pfam" id="PF01841">
    <property type="entry name" value="Transglut_core"/>
    <property type="match status" value="1"/>
</dbReference>
<dbReference type="PANTHER" id="PTHR33490">
    <property type="entry name" value="BLR5614 PROTEIN-RELATED"/>
    <property type="match status" value="1"/>
</dbReference>
<protein>
    <submittedName>
        <fullName evidence="2">Transglutaminase family protein</fullName>
    </submittedName>
</protein>
<organism evidence="2 3">
    <name type="scientific">Bowmanella yangjiangensis</name>
    <dbReference type="NCBI Taxonomy" id="2811230"/>
    <lineage>
        <taxon>Bacteria</taxon>
        <taxon>Pseudomonadati</taxon>
        <taxon>Pseudomonadota</taxon>
        <taxon>Gammaproteobacteria</taxon>
        <taxon>Alteromonadales</taxon>
        <taxon>Alteromonadaceae</taxon>
        <taxon>Bowmanella</taxon>
    </lineage>
</organism>
<name>A0ABS3CRR0_9ALTE</name>
<evidence type="ECO:0000259" key="1">
    <source>
        <dbReference type="SMART" id="SM00460"/>
    </source>
</evidence>
<evidence type="ECO:0000313" key="3">
    <source>
        <dbReference type="Proteomes" id="UP000663992"/>
    </source>
</evidence>
<dbReference type="RefSeq" id="WP_206593029.1">
    <property type="nucleotide sequence ID" value="NZ_JAFKCS010000003.1"/>
</dbReference>
<dbReference type="EMBL" id="JAFKCS010000003">
    <property type="protein sequence ID" value="MBN7819209.1"/>
    <property type="molecule type" value="Genomic_DNA"/>
</dbReference>
<dbReference type="Proteomes" id="UP000663992">
    <property type="component" value="Unassembled WGS sequence"/>
</dbReference>
<feature type="domain" description="Transglutaminase-like" evidence="1">
    <location>
        <begin position="63"/>
        <end position="137"/>
    </location>
</feature>
<comment type="caution">
    <text evidence="2">The sequence shown here is derived from an EMBL/GenBank/DDBJ whole genome shotgun (WGS) entry which is preliminary data.</text>
</comment>
<dbReference type="SUPFAM" id="SSF54001">
    <property type="entry name" value="Cysteine proteinases"/>
    <property type="match status" value="1"/>
</dbReference>
<dbReference type="SMART" id="SM00460">
    <property type="entry name" value="TGc"/>
    <property type="match status" value="1"/>
</dbReference>
<dbReference type="InterPro" id="IPR038765">
    <property type="entry name" value="Papain-like_cys_pep_sf"/>
</dbReference>
<dbReference type="InterPro" id="IPR002931">
    <property type="entry name" value="Transglutaminase-like"/>
</dbReference>
<reference evidence="2 3" key="1">
    <citation type="submission" date="2021-03" db="EMBL/GenBank/DDBJ databases">
        <title>novel species isolated from a fishpond in China.</title>
        <authorList>
            <person name="Lu H."/>
            <person name="Cai Z."/>
        </authorList>
    </citation>
    <scope>NUCLEOTIDE SEQUENCE [LARGE SCALE GENOMIC DNA]</scope>
    <source>
        <strain evidence="2 3">Y57</strain>
    </source>
</reference>
<sequence>MTTAYLQETSLLDFSHNSIQQLISDKHWRVLPTQDTIAAVYNFVRDDILFGYNADDSIPASQVLADGYGQCNTKSTLFMALLRALGIPCRLHGFSIFNALQRGAIPAYLMPLAPKRILHSWVEVQLADKWLDIEGFIIDQPFLRQVQQAYGDCGGFSGYGIAVTCLQKPQNEFNGGNTYIQAEGIADDFGLFTQPDEFYAKYGSNLRGLKKLLYRYMLRHLVNCNVKRIRRLGIQKPAKSY</sequence>
<accession>A0ABS3CRR0</accession>
<proteinExistence type="predicted"/>
<evidence type="ECO:0000313" key="2">
    <source>
        <dbReference type="EMBL" id="MBN7819209.1"/>
    </source>
</evidence>
<dbReference type="Gene3D" id="3.10.620.30">
    <property type="match status" value="1"/>
</dbReference>
<keyword evidence="3" id="KW-1185">Reference proteome</keyword>